<dbReference type="Proteomes" id="UP000635477">
    <property type="component" value="Unassembled WGS sequence"/>
</dbReference>
<dbReference type="AlphaFoldDB" id="A0A8H4U3W2"/>
<sequence length="276" mass="30073">MPAFHYISGKYDSETYGHLDKVFDITLSNKPESTPNASFKAIESAVEVISSGLGGLLGLTEREAAILLFYDNTFDTNTKYNLMVSQADTIVQGRLESNYTQVDRDFIGRVAYIVTETMSLAGIETPAANAAEQRILRANFKLNPSAPEDVSNVTSTLSTIDDALSVTGLTNLTGASLGQLPQSAVDKILDFQASHPDLYQESTTLIPRLPNVAVLPNYTELGNVTLPKTIAELKSEMNVRLHDHATLLTALVNNDALLCKLKREIIVLGAREKARN</sequence>
<keyword evidence="2" id="KW-1185">Reference proteome</keyword>
<protein>
    <submittedName>
        <fullName evidence="1">Uncharacterized protein</fullName>
    </submittedName>
</protein>
<dbReference type="EMBL" id="JABEYC010001107">
    <property type="protein sequence ID" value="KAF4969149.1"/>
    <property type="molecule type" value="Genomic_DNA"/>
</dbReference>
<organism evidence="1 2">
    <name type="scientific">Fusarium zealandicum</name>
    <dbReference type="NCBI Taxonomy" id="1053134"/>
    <lineage>
        <taxon>Eukaryota</taxon>
        <taxon>Fungi</taxon>
        <taxon>Dikarya</taxon>
        <taxon>Ascomycota</taxon>
        <taxon>Pezizomycotina</taxon>
        <taxon>Sordariomycetes</taxon>
        <taxon>Hypocreomycetidae</taxon>
        <taxon>Hypocreales</taxon>
        <taxon>Nectriaceae</taxon>
        <taxon>Fusarium</taxon>
        <taxon>Fusarium staphyleae species complex</taxon>
    </lineage>
</organism>
<proteinExistence type="predicted"/>
<gene>
    <name evidence="1" type="ORF">FZEAL_10275</name>
</gene>
<reference evidence="1" key="1">
    <citation type="journal article" date="2020" name="BMC Genomics">
        <title>Correction to: Identification and distribution of gene clusters required for synthesis of sphingolipid metabolism inhibitors in diverse species of the filamentous fungus Fusarium.</title>
        <authorList>
            <person name="Kim H.S."/>
            <person name="Lohmar J.M."/>
            <person name="Busman M."/>
            <person name="Brown D.W."/>
            <person name="Naumann T.A."/>
            <person name="Divon H.H."/>
            <person name="Lysoe E."/>
            <person name="Uhlig S."/>
            <person name="Proctor R.H."/>
        </authorList>
    </citation>
    <scope>NUCLEOTIDE SEQUENCE</scope>
    <source>
        <strain evidence="1">NRRL 22465</strain>
    </source>
</reference>
<accession>A0A8H4U3W2</accession>
<evidence type="ECO:0000313" key="1">
    <source>
        <dbReference type="EMBL" id="KAF4969149.1"/>
    </source>
</evidence>
<evidence type="ECO:0000313" key="2">
    <source>
        <dbReference type="Proteomes" id="UP000635477"/>
    </source>
</evidence>
<comment type="caution">
    <text evidence="1">The sequence shown here is derived from an EMBL/GenBank/DDBJ whole genome shotgun (WGS) entry which is preliminary data.</text>
</comment>
<dbReference type="OrthoDB" id="10360254at2759"/>
<name>A0A8H4U3W2_9HYPO</name>
<reference evidence="1" key="2">
    <citation type="submission" date="2020-05" db="EMBL/GenBank/DDBJ databases">
        <authorList>
            <person name="Kim H.-S."/>
            <person name="Proctor R.H."/>
            <person name="Brown D.W."/>
        </authorList>
    </citation>
    <scope>NUCLEOTIDE SEQUENCE</scope>
    <source>
        <strain evidence="1">NRRL 22465</strain>
    </source>
</reference>